<accession>A0A1S6QFU9</accession>
<dbReference type="InterPro" id="IPR010380">
    <property type="entry name" value="DUF975"/>
</dbReference>
<feature type="transmembrane region" description="Helical" evidence="1">
    <location>
        <begin position="21"/>
        <end position="42"/>
    </location>
</feature>
<dbReference type="RefSeq" id="WP_078256874.1">
    <property type="nucleotide sequence ID" value="NZ_CP018906.1"/>
</dbReference>
<dbReference type="PANTHER" id="PTHR40076">
    <property type="entry name" value="MEMBRANE PROTEIN-RELATED"/>
    <property type="match status" value="1"/>
</dbReference>
<evidence type="ECO:0000313" key="3">
    <source>
        <dbReference type="Proteomes" id="UP000030361"/>
    </source>
</evidence>
<protein>
    <recommendedName>
        <fullName evidence="4">DUF975 family protein</fullName>
    </recommendedName>
</protein>
<name>A0A1S6QFU9_9LACO</name>
<dbReference type="EMBL" id="CP018906">
    <property type="protein sequence ID" value="AQW20479.1"/>
    <property type="molecule type" value="Genomic_DNA"/>
</dbReference>
<evidence type="ECO:0008006" key="4">
    <source>
        <dbReference type="Google" id="ProtNLM"/>
    </source>
</evidence>
<keyword evidence="3" id="KW-1185">Reference proteome</keyword>
<dbReference type="eggNOG" id="COG5523">
    <property type="taxonomic scope" value="Bacteria"/>
</dbReference>
<dbReference type="PANTHER" id="PTHR40076:SF1">
    <property type="entry name" value="MEMBRANE PROTEIN"/>
    <property type="match status" value="1"/>
</dbReference>
<keyword evidence="1" id="KW-0812">Transmembrane</keyword>
<proteinExistence type="predicted"/>
<dbReference type="OrthoDB" id="9784844at2"/>
<keyword evidence="1" id="KW-1133">Transmembrane helix</keyword>
<reference evidence="2 3" key="1">
    <citation type="journal article" date="2015" name="Genome Announc.">
        <title>Genome Sequence of Lactobacillus curieae CCTCC M 2011381T, a Novel Producer of Gamma-aminobutyric Acid.</title>
        <authorList>
            <person name="Wang Y."/>
            <person name="Wang Y."/>
            <person name="Lang C."/>
            <person name="Wei D."/>
            <person name="Xu P."/>
            <person name="Xie J."/>
        </authorList>
    </citation>
    <scope>NUCLEOTIDE SEQUENCE [LARGE SCALE GENOMIC DNA]</scope>
    <source>
        <strain evidence="2 3">CCTCC M 2011381</strain>
    </source>
</reference>
<dbReference type="AlphaFoldDB" id="A0A1S6QFU9"/>
<dbReference type="KEGG" id="lcu:PL11_000200"/>
<feature type="transmembrane region" description="Helical" evidence="1">
    <location>
        <begin position="109"/>
        <end position="135"/>
    </location>
</feature>
<sequence length="190" mass="21517">MSGSDRVNIKEWSKKELNSNFSFYLVLCICALLAYFLTNGIAQWPNLHNTDINEVSTSFMSGWLGSSFLIGLIASLLQSSAMFAMIDIQRDNAEHKNAMQRAFSIFDNGQYFIGWIIITIITTVLTFLWSLLLFIPGIVKSFSYSQALLIYRDSVKAGHPMGYMEAITESRKRMDGKKGFLFIFDLSFLG</sequence>
<organism evidence="2 3">
    <name type="scientific">Lentilactobacillus curieae</name>
    <dbReference type="NCBI Taxonomy" id="1138822"/>
    <lineage>
        <taxon>Bacteria</taxon>
        <taxon>Bacillati</taxon>
        <taxon>Bacillota</taxon>
        <taxon>Bacilli</taxon>
        <taxon>Lactobacillales</taxon>
        <taxon>Lactobacillaceae</taxon>
        <taxon>Lentilactobacillus</taxon>
    </lineage>
</organism>
<evidence type="ECO:0000313" key="2">
    <source>
        <dbReference type="EMBL" id="AQW20479.1"/>
    </source>
</evidence>
<evidence type="ECO:0000256" key="1">
    <source>
        <dbReference type="SAM" id="Phobius"/>
    </source>
</evidence>
<dbReference type="Proteomes" id="UP000030361">
    <property type="component" value="Chromosome"/>
</dbReference>
<keyword evidence="1" id="KW-0472">Membrane</keyword>
<gene>
    <name evidence="2" type="ORF">PL11_000200</name>
</gene>
<feature type="transmembrane region" description="Helical" evidence="1">
    <location>
        <begin position="62"/>
        <end position="88"/>
    </location>
</feature>